<dbReference type="Proteomes" id="UP000663848">
    <property type="component" value="Unassembled WGS sequence"/>
</dbReference>
<reference evidence="1" key="1">
    <citation type="submission" date="2021-02" db="EMBL/GenBank/DDBJ databases">
        <authorList>
            <person name="Nowell W R."/>
        </authorList>
    </citation>
    <scope>NUCLEOTIDE SEQUENCE</scope>
</reference>
<sequence>PNIALQHTRLVLIPHSITHINDHHGIISIINNTRHSKSIPRNTPLGFISPIDSVADINTIQELANTSRHVSSEHSILFSCSHCNVPFSSETTLYDHLLECCNKHLTCTTRIISNLVEHITDPVKQMKVYLMLHQYYQLFDDSCLKG</sequence>
<dbReference type="AlphaFoldDB" id="A0A822B581"/>
<accession>A0A822B581</accession>
<evidence type="ECO:0000313" key="2">
    <source>
        <dbReference type="Proteomes" id="UP000663848"/>
    </source>
</evidence>
<feature type="non-terminal residue" evidence="1">
    <location>
        <position position="1"/>
    </location>
</feature>
<dbReference type="EMBL" id="CAJOBR010038516">
    <property type="protein sequence ID" value="CAF5019848.1"/>
    <property type="molecule type" value="Genomic_DNA"/>
</dbReference>
<name>A0A822B581_9BILA</name>
<gene>
    <name evidence="1" type="ORF">QYT958_LOCUS39852</name>
</gene>
<comment type="caution">
    <text evidence="1">The sequence shown here is derived from an EMBL/GenBank/DDBJ whole genome shotgun (WGS) entry which is preliminary data.</text>
</comment>
<protein>
    <submittedName>
        <fullName evidence="1">Uncharacterized protein</fullName>
    </submittedName>
</protein>
<proteinExistence type="predicted"/>
<evidence type="ECO:0000313" key="1">
    <source>
        <dbReference type="EMBL" id="CAF5019848.1"/>
    </source>
</evidence>
<feature type="non-terminal residue" evidence="1">
    <location>
        <position position="146"/>
    </location>
</feature>
<organism evidence="1 2">
    <name type="scientific">Rotaria socialis</name>
    <dbReference type="NCBI Taxonomy" id="392032"/>
    <lineage>
        <taxon>Eukaryota</taxon>
        <taxon>Metazoa</taxon>
        <taxon>Spiralia</taxon>
        <taxon>Gnathifera</taxon>
        <taxon>Rotifera</taxon>
        <taxon>Eurotatoria</taxon>
        <taxon>Bdelloidea</taxon>
        <taxon>Philodinida</taxon>
        <taxon>Philodinidae</taxon>
        <taxon>Rotaria</taxon>
    </lineage>
</organism>